<organism evidence="1 2">
    <name type="scientific">Allacma fusca</name>
    <dbReference type="NCBI Taxonomy" id="39272"/>
    <lineage>
        <taxon>Eukaryota</taxon>
        <taxon>Metazoa</taxon>
        <taxon>Ecdysozoa</taxon>
        <taxon>Arthropoda</taxon>
        <taxon>Hexapoda</taxon>
        <taxon>Collembola</taxon>
        <taxon>Symphypleona</taxon>
        <taxon>Sminthuridae</taxon>
        <taxon>Allacma</taxon>
    </lineage>
</organism>
<gene>
    <name evidence="1" type="ORF">AFUS01_LOCUS4279</name>
</gene>
<dbReference type="AlphaFoldDB" id="A0A8J2NM05"/>
<sequence length="21" mass="2547">SNFSSPQFESIYFSRWPQLPE</sequence>
<evidence type="ECO:0000313" key="1">
    <source>
        <dbReference type="EMBL" id="CAG7700755.1"/>
    </source>
</evidence>
<feature type="non-terminal residue" evidence="1">
    <location>
        <position position="1"/>
    </location>
</feature>
<accession>A0A8J2NM05</accession>
<comment type="caution">
    <text evidence="1">The sequence shown here is derived from an EMBL/GenBank/DDBJ whole genome shotgun (WGS) entry which is preliminary data.</text>
</comment>
<proteinExistence type="predicted"/>
<name>A0A8J2NM05_9HEXA</name>
<keyword evidence="2" id="KW-1185">Reference proteome</keyword>
<dbReference type="EMBL" id="CAJVCH010026627">
    <property type="protein sequence ID" value="CAG7700755.1"/>
    <property type="molecule type" value="Genomic_DNA"/>
</dbReference>
<dbReference type="Proteomes" id="UP000708208">
    <property type="component" value="Unassembled WGS sequence"/>
</dbReference>
<reference evidence="1" key="1">
    <citation type="submission" date="2021-06" db="EMBL/GenBank/DDBJ databases">
        <authorList>
            <person name="Hodson N. C."/>
            <person name="Mongue J. A."/>
            <person name="Jaron S. K."/>
        </authorList>
    </citation>
    <scope>NUCLEOTIDE SEQUENCE</scope>
</reference>
<protein>
    <submittedName>
        <fullName evidence="1">Uncharacterized protein</fullName>
    </submittedName>
</protein>
<evidence type="ECO:0000313" key="2">
    <source>
        <dbReference type="Proteomes" id="UP000708208"/>
    </source>
</evidence>